<dbReference type="Proteomes" id="UP000710432">
    <property type="component" value="Unassembled WGS sequence"/>
</dbReference>
<name>A0A8J6LAS4_MICOH</name>
<accession>A0A8J6LAS4</accession>
<sequence>MMSRTLLSAALVFQKSTNSTEMVSTLVQPKAAPHFLRGGGFYGQLQTFCPPHYPDSQRTLPPSSSCSMVPAFEDCLVPTSMGQTGFDVFHRAFSTHSGITVYDLPSASSSLFGESLRSGPEDPAFLQLSAVDRCPSQLSSVYTEG</sequence>
<organism evidence="1 2">
    <name type="scientific">Microtus ochrogaster</name>
    <name type="common">Prairie vole</name>
    <dbReference type="NCBI Taxonomy" id="79684"/>
    <lineage>
        <taxon>Eukaryota</taxon>
        <taxon>Metazoa</taxon>
        <taxon>Chordata</taxon>
        <taxon>Craniata</taxon>
        <taxon>Vertebrata</taxon>
        <taxon>Euteleostomi</taxon>
        <taxon>Mammalia</taxon>
        <taxon>Eutheria</taxon>
        <taxon>Euarchontoglires</taxon>
        <taxon>Glires</taxon>
        <taxon>Rodentia</taxon>
        <taxon>Myomorpha</taxon>
        <taxon>Muroidea</taxon>
        <taxon>Cricetidae</taxon>
        <taxon>Arvicolinae</taxon>
        <taxon>Microtus</taxon>
    </lineage>
</organism>
<comment type="caution">
    <text evidence="1">The sequence shown here is derived from an EMBL/GenBank/DDBJ whole genome shotgun (WGS) entry which is preliminary data.</text>
</comment>
<evidence type="ECO:0000313" key="1">
    <source>
        <dbReference type="EMBL" id="KAH0521407.1"/>
    </source>
</evidence>
<reference evidence="1" key="1">
    <citation type="submission" date="2020-03" db="EMBL/GenBank/DDBJ databases">
        <title>Studies in the Genomics of Life Span.</title>
        <authorList>
            <person name="Glass D."/>
        </authorList>
    </citation>
    <scope>NUCLEOTIDE SEQUENCE</scope>
    <source>
        <strain evidence="1">LTLLF</strain>
        <tissue evidence="1">Muscle</tissue>
    </source>
</reference>
<proteinExistence type="predicted"/>
<dbReference type="EMBL" id="JAATJU010000100">
    <property type="protein sequence ID" value="KAH0521407.1"/>
    <property type="molecule type" value="Genomic_DNA"/>
</dbReference>
<protein>
    <submittedName>
        <fullName evidence="1">Zinc finger protein GLIS3</fullName>
    </submittedName>
</protein>
<dbReference type="AlphaFoldDB" id="A0A8J6LAS4"/>
<gene>
    <name evidence="1" type="ORF">LTLLF_101540</name>
</gene>
<evidence type="ECO:0000313" key="2">
    <source>
        <dbReference type="Proteomes" id="UP000710432"/>
    </source>
</evidence>